<dbReference type="Proteomes" id="UP000887564">
    <property type="component" value="Unplaced"/>
</dbReference>
<accession>A0A914RTJ8</accession>
<dbReference type="AlphaFoldDB" id="A0A914RTJ8"/>
<keyword evidence="1" id="KW-1185">Reference proteome</keyword>
<evidence type="ECO:0000313" key="2">
    <source>
        <dbReference type="WBParaSite" id="PEQ_0000959701-mRNA-1"/>
    </source>
</evidence>
<protein>
    <submittedName>
        <fullName evidence="2">Uncharacterized protein</fullName>
    </submittedName>
</protein>
<reference evidence="2" key="1">
    <citation type="submission" date="2022-11" db="UniProtKB">
        <authorList>
            <consortium name="WormBaseParasite"/>
        </authorList>
    </citation>
    <scope>IDENTIFICATION</scope>
</reference>
<sequence length="97" mass="11095">ACSSQDDFLFRENDDGRAIGIRCSRVHDESTTCQFALFVVRTWYGDNVYCKLQRAHWRIHAMNTISGPESSENTVAKISDEHSHRLGELGRYNCEGK</sequence>
<evidence type="ECO:0000313" key="1">
    <source>
        <dbReference type="Proteomes" id="UP000887564"/>
    </source>
</evidence>
<proteinExistence type="predicted"/>
<organism evidence="1 2">
    <name type="scientific">Parascaris equorum</name>
    <name type="common">Equine roundworm</name>
    <dbReference type="NCBI Taxonomy" id="6256"/>
    <lineage>
        <taxon>Eukaryota</taxon>
        <taxon>Metazoa</taxon>
        <taxon>Ecdysozoa</taxon>
        <taxon>Nematoda</taxon>
        <taxon>Chromadorea</taxon>
        <taxon>Rhabditida</taxon>
        <taxon>Spirurina</taxon>
        <taxon>Ascaridomorpha</taxon>
        <taxon>Ascaridoidea</taxon>
        <taxon>Ascarididae</taxon>
        <taxon>Parascaris</taxon>
    </lineage>
</organism>
<name>A0A914RTJ8_PAREQ</name>
<dbReference type="WBParaSite" id="PEQ_0000959701-mRNA-1">
    <property type="protein sequence ID" value="PEQ_0000959701-mRNA-1"/>
    <property type="gene ID" value="PEQ_0000959701"/>
</dbReference>